<evidence type="ECO:0000313" key="1">
    <source>
        <dbReference type="EMBL" id="KUG55524.1"/>
    </source>
</evidence>
<organism evidence="1 2">
    <name type="scientific">Kocuria rosea subsp. polaris</name>
    <dbReference type="NCBI Taxonomy" id="136273"/>
    <lineage>
        <taxon>Bacteria</taxon>
        <taxon>Bacillati</taxon>
        <taxon>Actinomycetota</taxon>
        <taxon>Actinomycetes</taxon>
        <taxon>Micrococcales</taxon>
        <taxon>Micrococcaceae</taxon>
        <taxon>Kocuria</taxon>
    </lineage>
</organism>
<evidence type="ECO:0000313" key="2">
    <source>
        <dbReference type="Proteomes" id="UP000053512"/>
    </source>
</evidence>
<dbReference type="OrthoDB" id="3827359at2"/>
<gene>
    <name evidence="1" type="ORF">AVL61_05160</name>
</gene>
<dbReference type="STRING" id="136273.GY22_10915"/>
<accession>A0A0W8I7Y7</accession>
<dbReference type="Proteomes" id="UP000053512">
    <property type="component" value="Unassembled WGS sequence"/>
</dbReference>
<protein>
    <recommendedName>
        <fullName evidence="3">Fis family transcriptional regulator</fullName>
    </recommendedName>
</protein>
<sequence>MRWEQLFADMESQLASAHQLGLEEEAAEQARAEYSRVRLADRLRLRQGEPVRALLAGAVPVEGRVGTVGAGWVALEDRGTQHLVPLGAALWWESLGRGWTPGADTVALRLGLGHALRALARARTGVRVRLSGGGPLGELEGTVDRVGSDFFDLALHPDDDYRRRSSVTALRAVPFPALVCVSSLSAR</sequence>
<evidence type="ECO:0008006" key="3">
    <source>
        <dbReference type="Google" id="ProtNLM"/>
    </source>
</evidence>
<dbReference type="RefSeq" id="WP_058874783.1">
    <property type="nucleotide sequence ID" value="NZ_LQBK01000033.1"/>
</dbReference>
<proteinExistence type="predicted"/>
<comment type="caution">
    <text evidence="1">The sequence shown here is derived from an EMBL/GenBank/DDBJ whole genome shotgun (WGS) entry which is preliminary data.</text>
</comment>
<name>A0A0W8I7Y7_KOCRO</name>
<reference evidence="2" key="1">
    <citation type="submission" date="2015-12" db="EMBL/GenBank/DDBJ databases">
        <authorList>
            <person name="Nair G.R."/>
            <person name="Kaur G."/>
            <person name="Mayilraj S."/>
        </authorList>
    </citation>
    <scope>NUCLEOTIDE SEQUENCE [LARGE SCALE GENOMIC DNA]</scope>
    <source>
        <strain evidence="2">CD08_4</strain>
    </source>
</reference>
<dbReference type="AlphaFoldDB" id="A0A0W8I7Y7"/>
<dbReference type="EMBL" id="LQBK01000033">
    <property type="protein sequence ID" value="KUG55524.1"/>
    <property type="molecule type" value="Genomic_DNA"/>
</dbReference>